<evidence type="ECO:0000256" key="5">
    <source>
        <dbReference type="SAM" id="MobiDB-lite"/>
    </source>
</evidence>
<reference evidence="7" key="1">
    <citation type="journal article" date="2020" name="J Insects Food Feed">
        <title>The yellow mealworm (Tenebrio molitor) genome: a resource for the emerging insects as food and feed industry.</title>
        <authorList>
            <person name="Eriksson T."/>
            <person name="Andere A."/>
            <person name="Kelstrup H."/>
            <person name="Emery V."/>
            <person name="Picard C."/>
        </authorList>
    </citation>
    <scope>NUCLEOTIDE SEQUENCE</scope>
    <source>
        <strain evidence="7">Stoneville</strain>
        <tissue evidence="7">Whole head</tissue>
    </source>
</reference>
<gene>
    <name evidence="7" type="ORF">GEV33_004570</name>
</gene>
<dbReference type="Gene3D" id="3.30.420.10">
    <property type="entry name" value="Ribonuclease H-like superfamily/Ribonuclease H"/>
    <property type="match status" value="1"/>
</dbReference>
<dbReference type="AlphaFoldDB" id="A0A8J6HMZ4"/>
<reference evidence="7" key="2">
    <citation type="submission" date="2021-08" db="EMBL/GenBank/DDBJ databases">
        <authorList>
            <person name="Eriksson T."/>
        </authorList>
    </citation>
    <scope>NUCLEOTIDE SEQUENCE</scope>
    <source>
        <strain evidence="7">Stoneville</strain>
        <tissue evidence="7">Whole head</tissue>
    </source>
</reference>
<feature type="region of interest" description="Disordered" evidence="5">
    <location>
        <begin position="199"/>
        <end position="221"/>
    </location>
</feature>
<dbReference type="GO" id="GO:0004519">
    <property type="term" value="F:endonuclease activity"/>
    <property type="evidence" value="ECO:0007669"/>
    <property type="project" value="UniProtKB-KW"/>
</dbReference>
<dbReference type="InterPro" id="IPR050951">
    <property type="entry name" value="Retrovirus_Pol_polyprotein"/>
</dbReference>
<feature type="compositionally biased region" description="Polar residues" evidence="5">
    <location>
        <begin position="203"/>
        <end position="221"/>
    </location>
</feature>
<dbReference type="PANTHER" id="PTHR37984:SF5">
    <property type="entry name" value="PROTEIN NYNRIN-LIKE"/>
    <property type="match status" value="1"/>
</dbReference>
<evidence type="ECO:0000313" key="8">
    <source>
        <dbReference type="Proteomes" id="UP000719412"/>
    </source>
</evidence>
<protein>
    <recommendedName>
        <fullName evidence="6">Integrase catalytic domain-containing protein</fullName>
    </recommendedName>
</protein>
<evidence type="ECO:0000259" key="6">
    <source>
        <dbReference type="PROSITE" id="PS50994"/>
    </source>
</evidence>
<keyword evidence="2" id="KW-0548">Nucleotidyltransferase</keyword>
<dbReference type="InterPro" id="IPR036397">
    <property type="entry name" value="RNaseH_sf"/>
</dbReference>
<keyword evidence="3" id="KW-0540">Nuclease</keyword>
<feature type="domain" description="Integrase catalytic" evidence="6">
    <location>
        <begin position="427"/>
        <end position="600"/>
    </location>
</feature>
<evidence type="ECO:0000313" key="7">
    <source>
        <dbReference type="EMBL" id="KAH0818221.1"/>
    </source>
</evidence>
<dbReference type="Proteomes" id="UP000719412">
    <property type="component" value="Unassembled WGS sequence"/>
</dbReference>
<dbReference type="GO" id="GO:0016779">
    <property type="term" value="F:nucleotidyltransferase activity"/>
    <property type="evidence" value="ECO:0007669"/>
    <property type="project" value="UniProtKB-KW"/>
</dbReference>
<organism evidence="7 8">
    <name type="scientific">Tenebrio molitor</name>
    <name type="common">Yellow mealworm beetle</name>
    <dbReference type="NCBI Taxonomy" id="7067"/>
    <lineage>
        <taxon>Eukaryota</taxon>
        <taxon>Metazoa</taxon>
        <taxon>Ecdysozoa</taxon>
        <taxon>Arthropoda</taxon>
        <taxon>Hexapoda</taxon>
        <taxon>Insecta</taxon>
        <taxon>Pterygota</taxon>
        <taxon>Neoptera</taxon>
        <taxon>Endopterygota</taxon>
        <taxon>Coleoptera</taxon>
        <taxon>Polyphaga</taxon>
        <taxon>Cucujiformia</taxon>
        <taxon>Tenebrionidae</taxon>
        <taxon>Tenebrio</taxon>
    </lineage>
</organism>
<proteinExistence type="predicted"/>
<dbReference type="InterPro" id="IPR012337">
    <property type="entry name" value="RNaseH-like_sf"/>
</dbReference>
<dbReference type="EMBL" id="JABDTM020018169">
    <property type="protein sequence ID" value="KAH0818221.1"/>
    <property type="molecule type" value="Genomic_DNA"/>
</dbReference>
<comment type="caution">
    <text evidence="7">The sequence shown here is derived from an EMBL/GenBank/DDBJ whole genome shotgun (WGS) entry which is preliminary data.</text>
</comment>
<keyword evidence="8" id="KW-1185">Reference proteome</keyword>
<dbReference type="GO" id="GO:0003676">
    <property type="term" value="F:nucleic acid binding"/>
    <property type="evidence" value="ECO:0007669"/>
    <property type="project" value="InterPro"/>
</dbReference>
<dbReference type="SUPFAM" id="SSF53098">
    <property type="entry name" value="Ribonuclease H-like"/>
    <property type="match status" value="1"/>
</dbReference>
<dbReference type="PANTHER" id="PTHR37984">
    <property type="entry name" value="PROTEIN CBG26694"/>
    <property type="match status" value="1"/>
</dbReference>
<name>A0A8J6HMZ4_TENMO</name>
<dbReference type="PROSITE" id="PS50994">
    <property type="entry name" value="INTEGRASE"/>
    <property type="match status" value="1"/>
</dbReference>
<sequence length="677" mass="77268">MDVGTFSGEESNDEDDGWEVNSIGADKDEIHEEVAETETPAADEIAMNQPCRSIAVRPMKSDIDEFCLQQRFNKQRQNKMEENTPLAHVITPPHPMVHSAVEVPDVDAIINTLRPHPVITSVEGRQWLLLPHTTIQIQGTPLLSLLDSGSEVTCINEEYFIALKARDTIHTLPVSTSRLVGAAGQQSSRIKWQALLDGATPASRPNSRGCTSPSSTRSQTTEEVWENWEDVFHAGDYVLLRESPISNAAKKVIAKIYPLYSGPYVIRECPYPNVYNSIRSPTRLQGKSKEYRSNREGTYGRPREAALMRMSAISTPQEILPQEGVTPHDTCVNRKKIVRKILAHMEEATSTSVSLLDAIRDLNKAWHLNVTAKTLAKCFKKARFAKIEGEIDNWDEEDDLPLAELHGFWASYQNVMKMEGVTFEEYVNVDDGVHIMVCVDFYGLLQTGRLGASYVFVVIDTFSKFLKLYPLRKATAKVAAKRLIENYAGYIKPKCVLSDHGTQFLSSIWENSLRAADIQPTLSSIRHPESNPSERVMRELGRIFRAYCRKSRQLGQPSEQHRRLLELRSTHQYRIFPMPLRQVYFRNEHHSPEKKFMPRSAKTYDITRTSVNEIKRNKVTSDTRTQQFAKFVPLYRGPYKIIAKPHPNTYQIADPVSNEIKRVYNMTNLKFYHRRDE</sequence>
<evidence type="ECO:0000256" key="3">
    <source>
        <dbReference type="ARBA" id="ARBA00022722"/>
    </source>
</evidence>
<evidence type="ECO:0000256" key="2">
    <source>
        <dbReference type="ARBA" id="ARBA00022695"/>
    </source>
</evidence>
<dbReference type="SUPFAM" id="SSF50630">
    <property type="entry name" value="Acid proteases"/>
    <property type="match status" value="1"/>
</dbReference>
<dbReference type="GO" id="GO:0015074">
    <property type="term" value="P:DNA integration"/>
    <property type="evidence" value="ECO:0007669"/>
    <property type="project" value="InterPro"/>
</dbReference>
<dbReference type="Pfam" id="PF00665">
    <property type="entry name" value="rve"/>
    <property type="match status" value="1"/>
</dbReference>
<keyword evidence="4" id="KW-0378">Hydrolase</keyword>
<keyword evidence="4" id="KW-0255">Endonuclease</keyword>
<keyword evidence="1" id="KW-0808">Transferase</keyword>
<evidence type="ECO:0000256" key="1">
    <source>
        <dbReference type="ARBA" id="ARBA00022679"/>
    </source>
</evidence>
<dbReference type="InterPro" id="IPR021109">
    <property type="entry name" value="Peptidase_aspartic_dom_sf"/>
</dbReference>
<accession>A0A8J6HMZ4</accession>
<evidence type="ECO:0000256" key="4">
    <source>
        <dbReference type="ARBA" id="ARBA00022759"/>
    </source>
</evidence>
<dbReference type="InterPro" id="IPR001584">
    <property type="entry name" value="Integrase_cat-core"/>
</dbReference>
<feature type="region of interest" description="Disordered" evidence="5">
    <location>
        <begin position="1"/>
        <end position="27"/>
    </location>
</feature>